<comment type="caution">
    <text evidence="3">The sequence shown here is derived from an EMBL/GenBank/DDBJ whole genome shotgun (WGS) entry which is preliminary data.</text>
</comment>
<dbReference type="SMART" id="SM00052">
    <property type="entry name" value="EAL"/>
    <property type="match status" value="1"/>
</dbReference>
<dbReference type="InterPro" id="IPR050706">
    <property type="entry name" value="Cyclic-di-GMP_PDE-like"/>
</dbReference>
<sequence length="808" mass="89659">MQLYIKLLSHPLQSAPQMLATQGAAQSYVMVFTCQDDQELLQILDKLSVEHSEQVLDEAYVWYGEDGKLGIEEVMAAIMPFNTFYARMRHPWLLEDLSRHVEMHFQPIVDFTQNGKIFGYEALCRLRDPDGNMLNGEDAFRLARQVNRAVELDIACQNLALAGKAKAIPHGTPLFINVLPQTIMRGDWLSVMLDALDRHGMEHRDVVIEIVESEEVSPDVLAKHCDMIRTQGLRIALDDMGSGFNGLSTLAVVKADFIKIDRTIVHEAQGSRVRTVLLEAIISMAQRLGCTIVAEGLERVEDITYCQDLGLVYAQGYYFAKPEAVPVQNVTALPARDESHRSPIPDEFRINEFVSRGLTIEVNTPIDHARKTFIENPDIACAVVLDSLRPIGLLKRGKVFTHRNDALGNYCDPLPRMITSRMPSSTLARGLYLERGEIEPWIMVSDDGVYIGIVHPLEIMSQIISRKTSSGNLHPLSHLTTGPTLRQSLDVSLRNNPTTQLVYIDLDHFKAYNDRYGFIRGDAMIRLLSEIVRQEFNNRTGVLVGHIGGDDFVLILDHEDPGLVNLLLKVVSHFQALAVHLYDSSDLERGFFTTEDGKDHPVASVSIAVVNGSQGRISNSVAAAERAATLKKIGKSNIGSIIVVESTPPRLIIPRTDEYSNWQARALNALKTLQTLPRNADAHCLDSCFSDYPFFEVVFELNPDGTQRFANWINPNMYGKIKAGGAGADRSLQTYYSAVRDSKNPYISSIYLSTATEDFCLTVSLPLLDANGVLSSILVADINIAAMAMLSNLPSDEPEPTLALTATA</sequence>
<dbReference type="InterPro" id="IPR029787">
    <property type="entry name" value="Nucleotide_cyclase"/>
</dbReference>
<protein>
    <submittedName>
        <fullName evidence="3">EAL domain-containing protein</fullName>
    </submittedName>
</protein>
<evidence type="ECO:0000259" key="1">
    <source>
        <dbReference type="PROSITE" id="PS50883"/>
    </source>
</evidence>
<dbReference type="Pfam" id="PF00990">
    <property type="entry name" value="GGDEF"/>
    <property type="match status" value="1"/>
</dbReference>
<dbReference type="Gene3D" id="3.30.450.20">
    <property type="entry name" value="PAS domain"/>
    <property type="match status" value="1"/>
</dbReference>
<dbReference type="PROSITE" id="PS50883">
    <property type="entry name" value="EAL"/>
    <property type="match status" value="1"/>
</dbReference>
<evidence type="ECO:0000313" key="3">
    <source>
        <dbReference type="EMBL" id="MFJ5445198.1"/>
    </source>
</evidence>
<dbReference type="EMBL" id="JBIWXY010000001">
    <property type="protein sequence ID" value="MFJ5445198.1"/>
    <property type="molecule type" value="Genomic_DNA"/>
</dbReference>
<evidence type="ECO:0000259" key="2">
    <source>
        <dbReference type="PROSITE" id="PS50887"/>
    </source>
</evidence>
<organism evidence="3 4">
    <name type="scientific">Methylobacillus methanolivorans</name>
    <dbReference type="NCBI Taxonomy" id="1848927"/>
    <lineage>
        <taxon>Bacteria</taxon>
        <taxon>Pseudomonadati</taxon>
        <taxon>Pseudomonadota</taxon>
        <taxon>Betaproteobacteria</taxon>
        <taxon>Nitrosomonadales</taxon>
        <taxon>Methylophilaceae</taxon>
        <taxon>Methylobacillus</taxon>
    </lineage>
</organism>
<keyword evidence="4" id="KW-1185">Reference proteome</keyword>
<dbReference type="InterPro" id="IPR043128">
    <property type="entry name" value="Rev_trsase/Diguanyl_cyclase"/>
</dbReference>
<dbReference type="InterPro" id="IPR001633">
    <property type="entry name" value="EAL_dom"/>
</dbReference>
<dbReference type="SUPFAM" id="SSF55073">
    <property type="entry name" value="Nucleotide cyclase"/>
    <property type="match status" value="1"/>
</dbReference>
<dbReference type="CDD" id="cd01949">
    <property type="entry name" value="GGDEF"/>
    <property type="match status" value="1"/>
</dbReference>
<dbReference type="PROSITE" id="PS50887">
    <property type="entry name" value="GGDEF"/>
    <property type="match status" value="1"/>
</dbReference>
<proteinExistence type="predicted"/>
<dbReference type="SUPFAM" id="SSF141868">
    <property type="entry name" value="EAL domain-like"/>
    <property type="match status" value="1"/>
</dbReference>
<reference evidence="3 4" key="1">
    <citation type="submission" date="2024-11" db="EMBL/GenBank/DDBJ databases">
        <authorList>
            <person name="Kaparullina E.N."/>
            <person name="Delegan Y.A."/>
            <person name="Doronina N.V."/>
        </authorList>
    </citation>
    <scope>NUCLEOTIDE SEQUENCE [LARGE SCALE GENOMIC DNA]</scope>
    <source>
        <strain evidence="3 4">7sh_L</strain>
    </source>
</reference>
<dbReference type="InterPro" id="IPR035919">
    <property type="entry name" value="EAL_sf"/>
</dbReference>
<dbReference type="InterPro" id="IPR029151">
    <property type="entry name" value="Sensor-like_sf"/>
</dbReference>
<accession>A0ABW8GIK8</accession>
<dbReference type="CDD" id="cd01948">
    <property type="entry name" value="EAL"/>
    <property type="match status" value="1"/>
</dbReference>
<gene>
    <name evidence="3" type="ORF">ACIKP9_03040</name>
</gene>
<feature type="domain" description="GGDEF" evidence="2">
    <location>
        <begin position="497"/>
        <end position="643"/>
    </location>
</feature>
<dbReference type="RefSeq" id="WP_400879137.1">
    <property type="nucleotide sequence ID" value="NZ_JBIWXY010000001.1"/>
</dbReference>
<name>A0ABW8GIK8_9PROT</name>
<dbReference type="Proteomes" id="UP001617669">
    <property type="component" value="Unassembled WGS sequence"/>
</dbReference>
<dbReference type="Pfam" id="PF00563">
    <property type="entry name" value="EAL"/>
    <property type="match status" value="1"/>
</dbReference>
<dbReference type="Gene3D" id="3.30.70.270">
    <property type="match status" value="1"/>
</dbReference>
<dbReference type="Gene3D" id="3.20.20.450">
    <property type="entry name" value="EAL domain"/>
    <property type="match status" value="1"/>
</dbReference>
<feature type="domain" description="EAL" evidence="1">
    <location>
        <begin position="83"/>
        <end position="336"/>
    </location>
</feature>
<dbReference type="NCBIfam" id="TIGR00254">
    <property type="entry name" value="GGDEF"/>
    <property type="match status" value="1"/>
</dbReference>
<dbReference type="CDD" id="cd18773">
    <property type="entry name" value="PDC1_HK_sensor"/>
    <property type="match status" value="1"/>
</dbReference>
<dbReference type="PANTHER" id="PTHR33121">
    <property type="entry name" value="CYCLIC DI-GMP PHOSPHODIESTERASE PDEF"/>
    <property type="match status" value="1"/>
</dbReference>
<evidence type="ECO:0000313" key="4">
    <source>
        <dbReference type="Proteomes" id="UP001617669"/>
    </source>
</evidence>
<dbReference type="InterPro" id="IPR000160">
    <property type="entry name" value="GGDEF_dom"/>
</dbReference>
<dbReference type="SUPFAM" id="SSF103190">
    <property type="entry name" value="Sensory domain-like"/>
    <property type="match status" value="1"/>
</dbReference>
<dbReference type="PANTHER" id="PTHR33121:SF70">
    <property type="entry name" value="SIGNALING PROTEIN YKOW"/>
    <property type="match status" value="1"/>
</dbReference>
<dbReference type="SMART" id="SM00267">
    <property type="entry name" value="GGDEF"/>
    <property type="match status" value="1"/>
</dbReference>